<reference evidence="2 3" key="1">
    <citation type="journal article" date="2022" name="bioRxiv">
        <title>Genomics of Preaxostyla Flagellates Illuminates Evolutionary Transitions and the Path Towards Mitochondrial Loss.</title>
        <authorList>
            <person name="Novak L.V.F."/>
            <person name="Treitli S.C."/>
            <person name="Pyrih J."/>
            <person name="Halakuc P."/>
            <person name="Pipaliya S.V."/>
            <person name="Vacek V."/>
            <person name="Brzon O."/>
            <person name="Soukal P."/>
            <person name="Eme L."/>
            <person name="Dacks J.B."/>
            <person name="Karnkowska A."/>
            <person name="Elias M."/>
            <person name="Hampl V."/>
        </authorList>
    </citation>
    <scope>NUCLEOTIDE SEQUENCE [LARGE SCALE GENOMIC DNA]</scope>
    <source>
        <strain evidence="2">NAU3</strain>
        <tissue evidence="2">Gut</tissue>
    </source>
</reference>
<proteinExistence type="predicted"/>
<feature type="compositionally biased region" description="Polar residues" evidence="1">
    <location>
        <begin position="14"/>
        <end position="24"/>
    </location>
</feature>
<protein>
    <submittedName>
        <fullName evidence="2">Uncharacterized protein</fullName>
    </submittedName>
</protein>
<feature type="compositionally biased region" description="Low complexity" evidence="1">
    <location>
        <begin position="47"/>
        <end position="62"/>
    </location>
</feature>
<comment type="caution">
    <text evidence="2">The sequence shown here is derived from an EMBL/GenBank/DDBJ whole genome shotgun (WGS) entry which is preliminary data.</text>
</comment>
<sequence length="198" mass="21720">MSWREERCDMIVTSVNMRAEQGTSVEKIKDETDPQDTSDCAPSISVRPTSFFSSPTTFRPSSCFKLSRSSDTSQRRGRSPLPTDRHFRTTSAISQDISPNGGRIPIPSCRDAFTPSVSPNGIRPVHISSSNRPSRKTDTCSEAIPTSIFSFPCSGARHRSSPSTTDPFISFPNSIPTFGFASDGGTRQIRFDESKTTV</sequence>
<name>A0ABQ9XD84_9EUKA</name>
<keyword evidence="3" id="KW-1185">Reference proteome</keyword>
<dbReference type="Proteomes" id="UP001281761">
    <property type="component" value="Unassembled WGS sequence"/>
</dbReference>
<evidence type="ECO:0000256" key="1">
    <source>
        <dbReference type="SAM" id="MobiDB-lite"/>
    </source>
</evidence>
<organism evidence="2 3">
    <name type="scientific">Blattamonas nauphoetae</name>
    <dbReference type="NCBI Taxonomy" id="2049346"/>
    <lineage>
        <taxon>Eukaryota</taxon>
        <taxon>Metamonada</taxon>
        <taxon>Preaxostyla</taxon>
        <taxon>Oxymonadida</taxon>
        <taxon>Blattamonas</taxon>
    </lineage>
</organism>
<feature type="compositionally biased region" description="Polar residues" evidence="1">
    <location>
        <begin position="89"/>
        <end position="98"/>
    </location>
</feature>
<feature type="region of interest" description="Disordered" evidence="1">
    <location>
        <begin position="14"/>
        <end position="103"/>
    </location>
</feature>
<evidence type="ECO:0000313" key="3">
    <source>
        <dbReference type="Proteomes" id="UP001281761"/>
    </source>
</evidence>
<accession>A0ABQ9XD84</accession>
<dbReference type="EMBL" id="JARBJD010000146">
    <property type="protein sequence ID" value="KAK2949906.1"/>
    <property type="molecule type" value="Genomic_DNA"/>
</dbReference>
<gene>
    <name evidence="2" type="ORF">BLNAU_15135</name>
</gene>
<feature type="region of interest" description="Disordered" evidence="1">
    <location>
        <begin position="116"/>
        <end position="139"/>
    </location>
</feature>
<evidence type="ECO:0000313" key="2">
    <source>
        <dbReference type="EMBL" id="KAK2949906.1"/>
    </source>
</evidence>